<organism evidence="2 3">
    <name type="scientific">Legionella pneumophila (strain Lens)</name>
    <dbReference type="NCBI Taxonomy" id="297245"/>
    <lineage>
        <taxon>Bacteria</taxon>
        <taxon>Pseudomonadati</taxon>
        <taxon>Pseudomonadota</taxon>
        <taxon>Gammaproteobacteria</taxon>
        <taxon>Legionellales</taxon>
        <taxon>Legionellaceae</taxon>
        <taxon>Legionella</taxon>
    </lineage>
</organism>
<protein>
    <recommendedName>
        <fullName evidence="4">Coiled coil domain protein</fullName>
    </recommendedName>
</protein>
<dbReference type="KEGG" id="lpf:lpl1800"/>
<dbReference type="HOGENOM" id="CLU_552974_0_0_6"/>
<dbReference type="LegioList" id="lpl1800"/>
<dbReference type="AlphaFoldDB" id="Q5WVL5"/>
<evidence type="ECO:0000313" key="2">
    <source>
        <dbReference type="EMBL" id="CAH16039.1"/>
    </source>
</evidence>
<reference evidence="2 3" key="1">
    <citation type="journal article" date="2004" name="Nat. Genet.">
        <title>Evidence in the Legionella pneumophila genome for exploitation of host cell functions and high genome plasticity.</title>
        <authorList>
            <person name="Cazalet C."/>
            <person name="Rusniok C."/>
            <person name="Bruggemann H."/>
            <person name="Zidane N."/>
            <person name="Magnier A."/>
            <person name="Ma L."/>
            <person name="Tichit M."/>
            <person name="Jarraud S."/>
            <person name="Bouchier C."/>
            <person name="Vandenesch F."/>
            <person name="Kunst F."/>
            <person name="Etienne J."/>
            <person name="Glaser P."/>
            <person name="Buchrieser C."/>
        </authorList>
    </citation>
    <scope>NUCLEOTIDE SEQUENCE [LARGE SCALE GENOMIC DNA]</scope>
    <source>
        <strain evidence="2 3">Lens</strain>
    </source>
</reference>
<dbReference type="EMBL" id="CR628337">
    <property type="protein sequence ID" value="CAH16039.1"/>
    <property type="molecule type" value="Genomic_DNA"/>
</dbReference>
<accession>Q5WVL5</accession>
<proteinExistence type="predicted"/>
<evidence type="ECO:0008006" key="4">
    <source>
        <dbReference type="Google" id="ProtNLM"/>
    </source>
</evidence>
<dbReference type="RefSeq" id="WP_011215806.1">
    <property type="nucleotide sequence ID" value="NC_006369.1"/>
</dbReference>
<gene>
    <name evidence="2" type="ordered locus">lpl1800</name>
</gene>
<feature type="region of interest" description="Disordered" evidence="1">
    <location>
        <begin position="448"/>
        <end position="474"/>
    </location>
</feature>
<dbReference type="Proteomes" id="UP000002517">
    <property type="component" value="Chromosome"/>
</dbReference>
<evidence type="ECO:0000313" key="3">
    <source>
        <dbReference type="Proteomes" id="UP000002517"/>
    </source>
</evidence>
<sequence length="474" mass="53758">MAFYNSIPLIGKHLKSESRAKKYTSEEFKRLEREYRDHIGLPENSSFSSDAFDKLVSSRVDDFRAFPKTNLPGGLLFHDKLKEANTTEGDNIRKVLSEVLALEPDGKFKTAQKNFTESTSKFKELTKLIPSKFRAQDLVGTMKELTDDARKAIIEQQAHEIQMLKEKLDPQKEGQAGNYVSDFKKALGLKDNDEVKKVTEGLIKELEETHKKQLGEFDKSTSESLNQLHKASASESSEYLFLANLYENNKEMRQTLEKLYAKELQRKGLPPETTTAQVGISENKIDLNGIKLKDIPVIKSITGREIHQQPDGSFAIQMPMINPFYYQDPRQNVKTDMMLIAQAIKASGYDSIEMNCNFPNSEKVAMERGRQAFASCIEAGFPVDKITINVNGKPMKADELFKEHPKTYQDIMSRVSKISKDYEDIKAPKTSTAPVNTVVVKQEIAALRAKQQQEERAQPQQPVDEQRHGMTPNN</sequence>
<evidence type="ECO:0000256" key="1">
    <source>
        <dbReference type="SAM" id="MobiDB-lite"/>
    </source>
</evidence>
<name>Q5WVL5_LEGPL</name>